<dbReference type="InterPro" id="IPR020846">
    <property type="entry name" value="MFS_dom"/>
</dbReference>
<feature type="transmembrane region" description="Helical" evidence="5">
    <location>
        <begin position="324"/>
        <end position="344"/>
    </location>
</feature>
<feature type="transmembrane region" description="Helical" evidence="5">
    <location>
        <begin position="156"/>
        <end position="175"/>
    </location>
</feature>
<evidence type="ECO:0000259" key="6">
    <source>
        <dbReference type="PROSITE" id="PS50850"/>
    </source>
</evidence>
<keyword evidence="8" id="KW-1185">Reference proteome</keyword>
<feature type="transmembrane region" description="Helical" evidence="5">
    <location>
        <begin position="350"/>
        <end position="371"/>
    </location>
</feature>
<dbReference type="AlphaFoldDB" id="A0AA42CQT5"/>
<sequence length="379" mass="39455">MLALASLFTDISTEMLYPVLPVYLTQTLGATGLVVGVIEGVATGAQNLIQGISGTLSDKLQRRKPIALAGYAMAALAKPLIGVSSAWPGVLGARFLDRLGTGVRSAPRDALIAASADTASRGRAFGLEGVGDNLGAFLGPLITVGLLLLLHIELQTIFYLAIFPGLLAFATVMLVRERAAEVQAKAKIEVSLSHLPGPYRRYLVATLMFGIGNSSNAFLILRTRELGASLVTTVLIYAGFNLVAALVSYPAGAIADRVGRRELLIGAYAIFFLTYLGFAFAPNLGWAAGLFVLYGAFQGIFRAVGKALVSDLVPDHLRASGIGWYSAAIGLSGLIAGLVGGLLWDRIGHASVFLYGAVFAAVGGAAFVALVPTGTGDRS</sequence>
<evidence type="ECO:0000256" key="1">
    <source>
        <dbReference type="ARBA" id="ARBA00004141"/>
    </source>
</evidence>
<evidence type="ECO:0000256" key="2">
    <source>
        <dbReference type="ARBA" id="ARBA00022692"/>
    </source>
</evidence>
<gene>
    <name evidence="7" type="ORF">NEE01_14635</name>
</gene>
<dbReference type="EMBL" id="JANFAV010000010">
    <property type="protein sequence ID" value="MCW6536015.1"/>
    <property type="molecule type" value="Genomic_DNA"/>
</dbReference>
<proteinExistence type="predicted"/>
<evidence type="ECO:0000256" key="5">
    <source>
        <dbReference type="SAM" id="Phobius"/>
    </source>
</evidence>
<comment type="caution">
    <text evidence="7">The sequence shown here is derived from an EMBL/GenBank/DDBJ whole genome shotgun (WGS) entry which is preliminary data.</text>
</comment>
<feature type="transmembrane region" description="Helical" evidence="5">
    <location>
        <begin position="202"/>
        <end position="221"/>
    </location>
</feature>
<keyword evidence="3 5" id="KW-1133">Transmembrane helix</keyword>
<feature type="transmembrane region" description="Helical" evidence="5">
    <location>
        <begin position="263"/>
        <end position="280"/>
    </location>
</feature>
<dbReference type="PANTHER" id="PTHR23518">
    <property type="entry name" value="C-METHYLTRANSFERASE"/>
    <property type="match status" value="1"/>
</dbReference>
<dbReference type="Proteomes" id="UP001165565">
    <property type="component" value="Unassembled WGS sequence"/>
</dbReference>
<feature type="transmembrane region" description="Helical" evidence="5">
    <location>
        <begin position="130"/>
        <end position="150"/>
    </location>
</feature>
<keyword evidence="2 5" id="KW-0812">Transmembrane</keyword>
<dbReference type="Pfam" id="PF07690">
    <property type="entry name" value="MFS_1"/>
    <property type="match status" value="2"/>
</dbReference>
<dbReference type="GO" id="GO:0022857">
    <property type="term" value="F:transmembrane transporter activity"/>
    <property type="evidence" value="ECO:0007669"/>
    <property type="project" value="InterPro"/>
</dbReference>
<accession>A0AA42CQT5</accession>
<name>A0AA42CQT5_9SPHN</name>
<evidence type="ECO:0000256" key="4">
    <source>
        <dbReference type="ARBA" id="ARBA00023136"/>
    </source>
</evidence>
<dbReference type="InterPro" id="IPR011701">
    <property type="entry name" value="MFS"/>
</dbReference>
<dbReference type="PROSITE" id="PS50850">
    <property type="entry name" value="MFS"/>
    <property type="match status" value="1"/>
</dbReference>
<dbReference type="SUPFAM" id="SSF103473">
    <property type="entry name" value="MFS general substrate transporter"/>
    <property type="match status" value="1"/>
</dbReference>
<evidence type="ECO:0000313" key="7">
    <source>
        <dbReference type="EMBL" id="MCW6536015.1"/>
    </source>
</evidence>
<dbReference type="PROSITE" id="PS00216">
    <property type="entry name" value="SUGAR_TRANSPORT_1"/>
    <property type="match status" value="1"/>
</dbReference>
<dbReference type="RefSeq" id="WP_265269440.1">
    <property type="nucleotide sequence ID" value="NZ_JANFAV010000010.1"/>
</dbReference>
<feature type="transmembrane region" description="Helical" evidence="5">
    <location>
        <begin position="286"/>
        <end position="304"/>
    </location>
</feature>
<reference evidence="7" key="1">
    <citation type="submission" date="2022-06" db="EMBL/GenBank/DDBJ databases">
        <title>Sphingomonas sp. nov. isolated from rhizosphere soil of tomato.</title>
        <authorList>
            <person name="Dong H."/>
            <person name="Gao R."/>
        </authorList>
    </citation>
    <scope>NUCLEOTIDE SEQUENCE</scope>
    <source>
        <strain evidence="7">MMSM24</strain>
    </source>
</reference>
<feature type="transmembrane region" description="Helical" evidence="5">
    <location>
        <begin position="227"/>
        <end position="251"/>
    </location>
</feature>
<dbReference type="CDD" id="cd17370">
    <property type="entry name" value="MFS_MJ1317_like"/>
    <property type="match status" value="1"/>
</dbReference>
<organism evidence="7 8">
    <name type="scientific">Sphingomonas lycopersici</name>
    <dbReference type="NCBI Taxonomy" id="2951807"/>
    <lineage>
        <taxon>Bacteria</taxon>
        <taxon>Pseudomonadati</taxon>
        <taxon>Pseudomonadota</taxon>
        <taxon>Alphaproteobacteria</taxon>
        <taxon>Sphingomonadales</taxon>
        <taxon>Sphingomonadaceae</taxon>
        <taxon>Sphingomonas</taxon>
    </lineage>
</organism>
<evidence type="ECO:0000313" key="8">
    <source>
        <dbReference type="Proteomes" id="UP001165565"/>
    </source>
</evidence>
<evidence type="ECO:0000256" key="3">
    <source>
        <dbReference type="ARBA" id="ARBA00022989"/>
    </source>
</evidence>
<dbReference type="PANTHER" id="PTHR23518:SF2">
    <property type="entry name" value="MAJOR FACILITATOR SUPERFAMILY TRANSPORTER"/>
    <property type="match status" value="1"/>
</dbReference>
<dbReference type="Gene3D" id="1.20.1250.20">
    <property type="entry name" value="MFS general substrate transporter like domains"/>
    <property type="match status" value="2"/>
</dbReference>
<keyword evidence="4 5" id="KW-0472">Membrane</keyword>
<protein>
    <submittedName>
        <fullName evidence="7">MFS transporter</fullName>
    </submittedName>
</protein>
<comment type="subcellular location">
    <subcellularLocation>
        <location evidence="1">Membrane</location>
        <topology evidence="1">Multi-pass membrane protein</topology>
    </subcellularLocation>
</comment>
<dbReference type="InterPro" id="IPR036259">
    <property type="entry name" value="MFS_trans_sf"/>
</dbReference>
<feature type="domain" description="Major facilitator superfamily (MFS) profile" evidence="6">
    <location>
        <begin position="1"/>
        <end position="375"/>
    </location>
</feature>
<dbReference type="GO" id="GO:0016020">
    <property type="term" value="C:membrane"/>
    <property type="evidence" value="ECO:0007669"/>
    <property type="project" value="UniProtKB-SubCell"/>
</dbReference>
<dbReference type="InterPro" id="IPR005829">
    <property type="entry name" value="Sugar_transporter_CS"/>
</dbReference>